<dbReference type="WBParaSite" id="NBR_0001459901-mRNA-1">
    <property type="protein sequence ID" value="NBR_0001459901-mRNA-1"/>
    <property type="gene ID" value="NBR_0001459901"/>
</dbReference>
<evidence type="ECO:0000313" key="3">
    <source>
        <dbReference type="WBParaSite" id="NBR_0001459901-mRNA-1"/>
    </source>
</evidence>
<dbReference type="AlphaFoldDB" id="A0A0N4YDB4"/>
<dbReference type="InterPro" id="IPR012877">
    <property type="entry name" value="Dhs-27"/>
</dbReference>
<evidence type="ECO:0000313" key="1">
    <source>
        <dbReference type="EMBL" id="VDL78189.1"/>
    </source>
</evidence>
<reference evidence="3" key="1">
    <citation type="submission" date="2017-02" db="UniProtKB">
        <authorList>
            <consortium name="WormBaseParasite"/>
        </authorList>
    </citation>
    <scope>IDENTIFICATION</scope>
</reference>
<proteinExistence type="predicted"/>
<accession>A0A0N4YDB4</accession>
<gene>
    <name evidence="1" type="ORF">NBR_LOCUS14600</name>
</gene>
<organism evidence="3">
    <name type="scientific">Nippostrongylus brasiliensis</name>
    <name type="common">Rat hookworm</name>
    <dbReference type="NCBI Taxonomy" id="27835"/>
    <lineage>
        <taxon>Eukaryota</taxon>
        <taxon>Metazoa</taxon>
        <taxon>Ecdysozoa</taxon>
        <taxon>Nematoda</taxon>
        <taxon>Chromadorea</taxon>
        <taxon>Rhabditida</taxon>
        <taxon>Rhabditina</taxon>
        <taxon>Rhabditomorpha</taxon>
        <taxon>Strongyloidea</taxon>
        <taxon>Heligmosomidae</taxon>
        <taxon>Nippostrongylus</taxon>
    </lineage>
</organism>
<dbReference type="Pfam" id="PF07914">
    <property type="entry name" value="DUF1679"/>
    <property type="match status" value="1"/>
</dbReference>
<reference evidence="1 2" key="2">
    <citation type="submission" date="2018-11" db="EMBL/GenBank/DDBJ databases">
        <authorList>
            <consortium name="Pathogen Informatics"/>
        </authorList>
    </citation>
    <scope>NUCLEOTIDE SEQUENCE [LARGE SCALE GENOMIC DNA]</scope>
</reference>
<evidence type="ECO:0000313" key="2">
    <source>
        <dbReference type="Proteomes" id="UP000271162"/>
    </source>
</evidence>
<keyword evidence="2" id="KW-1185">Reference proteome</keyword>
<dbReference type="EMBL" id="UYSL01021420">
    <property type="protein sequence ID" value="VDL78189.1"/>
    <property type="molecule type" value="Genomic_DNA"/>
</dbReference>
<protein>
    <submittedName>
        <fullName evidence="3">Molybdopterin domain-containing protein</fullName>
    </submittedName>
</protein>
<sequence length="59" mass="6434">MALYQPADGILKSNLSWEDLQESLIETFGPDAILGPNKDAKDIGLGHVSWPFSHSVVKP</sequence>
<name>A0A0N4YDB4_NIPBR</name>
<dbReference type="Proteomes" id="UP000271162">
    <property type="component" value="Unassembled WGS sequence"/>
</dbReference>